<dbReference type="InterPro" id="IPR000642">
    <property type="entry name" value="Peptidase_M41"/>
</dbReference>
<feature type="domain" description="ATPase AAA-type core" evidence="16">
    <location>
        <begin position="1"/>
        <end position="109"/>
    </location>
</feature>
<evidence type="ECO:0000256" key="14">
    <source>
        <dbReference type="ARBA" id="ARBA00023049"/>
    </source>
</evidence>
<comment type="similarity">
    <text evidence="5">In the N-terminal section; belongs to the AAA ATPase family.</text>
</comment>
<keyword evidence="10" id="KW-0378">Hydrolase</keyword>
<dbReference type="GO" id="GO:0004222">
    <property type="term" value="F:metalloendopeptidase activity"/>
    <property type="evidence" value="ECO:0007669"/>
    <property type="project" value="InterPro"/>
</dbReference>
<dbReference type="GO" id="GO:0005745">
    <property type="term" value="C:m-AAA complex"/>
    <property type="evidence" value="ECO:0007669"/>
    <property type="project" value="TreeGrafter"/>
</dbReference>
<keyword evidence="8" id="KW-0479">Metal-binding</keyword>
<keyword evidence="9" id="KW-0547">Nucleotide-binding</keyword>
<evidence type="ECO:0000256" key="15">
    <source>
        <dbReference type="ARBA" id="ARBA00023136"/>
    </source>
</evidence>
<sequence>MNGTEFVEMIGGLGASRIRNLFKEAKSRAPCIIYIDEIDAIGRKRSDASASGFGSGSGEEEQTLNQLLVEMDGMDSAQGIIVLASTNRADILDKALLRPGRFDRHITIDLPTVLERKEIFELYLKRIKLDHKPAYYSRRLAQMTPGFSGADIANVVNEAAIRAASTEKTLVTIEELDFSLQRVLAGAEKRSRTLIEEEREIVAYHESGHVLVGWLLEHTDALLKVSIIPRTSAALGFAQISPRERKLFTKEELFDRMCMSLGGRAAESVVFNRITTGAQDDLEKVTKSAYAQVKMYGMSERIGPLSFPPQAGFEAESELYKKPYSAMLQHAMDQEASSIVSKAYFTAENLIRDHRNLLEKLARTLLKKEVLSYEDIKALIGPPKYGDKQVIELAEHILPKPESNPTF</sequence>
<comment type="similarity">
    <text evidence="4">In the C-terminal section; belongs to the peptidase M41 family.</text>
</comment>
<dbReference type="SUPFAM" id="SSF52540">
    <property type="entry name" value="P-loop containing nucleoside triphosphate hydrolases"/>
    <property type="match status" value="1"/>
</dbReference>
<keyword evidence="15" id="KW-0472">Membrane</keyword>
<evidence type="ECO:0000256" key="4">
    <source>
        <dbReference type="ARBA" id="ARBA00010044"/>
    </source>
</evidence>
<accession>A0A915ADX5</accession>
<evidence type="ECO:0000256" key="10">
    <source>
        <dbReference type="ARBA" id="ARBA00022801"/>
    </source>
</evidence>
<dbReference type="GO" id="GO:0046872">
    <property type="term" value="F:metal ion binding"/>
    <property type="evidence" value="ECO:0007669"/>
    <property type="project" value="UniProtKB-KW"/>
</dbReference>
<evidence type="ECO:0000256" key="3">
    <source>
        <dbReference type="ARBA" id="ARBA00004370"/>
    </source>
</evidence>
<dbReference type="Pfam" id="PF01434">
    <property type="entry name" value="Peptidase_M41"/>
    <property type="match status" value="1"/>
</dbReference>
<dbReference type="GO" id="GO:0004176">
    <property type="term" value="F:ATP-dependent peptidase activity"/>
    <property type="evidence" value="ECO:0007669"/>
    <property type="project" value="InterPro"/>
</dbReference>
<dbReference type="WBParaSite" id="PgR006_g020_t01">
    <property type="protein sequence ID" value="PgR006_g020_t01"/>
    <property type="gene ID" value="PgR006_g020"/>
</dbReference>
<evidence type="ECO:0000259" key="16">
    <source>
        <dbReference type="Pfam" id="PF00004"/>
    </source>
</evidence>
<evidence type="ECO:0000256" key="11">
    <source>
        <dbReference type="ARBA" id="ARBA00022833"/>
    </source>
</evidence>
<dbReference type="InterPro" id="IPR041569">
    <property type="entry name" value="AAA_lid_3"/>
</dbReference>
<dbReference type="InterPro" id="IPR003959">
    <property type="entry name" value="ATPase_AAA_core"/>
</dbReference>
<evidence type="ECO:0000259" key="18">
    <source>
        <dbReference type="Pfam" id="PF17862"/>
    </source>
</evidence>
<dbReference type="SUPFAM" id="SSF140990">
    <property type="entry name" value="FtsH protease domain-like"/>
    <property type="match status" value="1"/>
</dbReference>
<proteinExistence type="inferred from homology"/>
<protein>
    <submittedName>
        <fullName evidence="20">Paraplegin</fullName>
    </submittedName>
</protein>
<evidence type="ECO:0000256" key="8">
    <source>
        <dbReference type="ARBA" id="ARBA00022723"/>
    </source>
</evidence>
<dbReference type="InterPro" id="IPR050928">
    <property type="entry name" value="ATP-dep_Zn_Metalloprotease"/>
</dbReference>
<dbReference type="Pfam" id="PF17862">
    <property type="entry name" value="AAA_lid_3"/>
    <property type="match status" value="1"/>
</dbReference>
<keyword evidence="6" id="KW-0645">Protease</keyword>
<evidence type="ECO:0000256" key="9">
    <source>
        <dbReference type="ARBA" id="ARBA00022741"/>
    </source>
</evidence>
<dbReference type="Gene3D" id="1.10.8.60">
    <property type="match status" value="1"/>
</dbReference>
<evidence type="ECO:0000256" key="1">
    <source>
        <dbReference type="ARBA" id="ARBA00001947"/>
    </source>
</evidence>
<keyword evidence="19" id="KW-1185">Reference proteome</keyword>
<feature type="domain" description="AAA ATPase AAA+ lid" evidence="18">
    <location>
        <begin position="139"/>
        <end position="176"/>
    </location>
</feature>
<evidence type="ECO:0000256" key="5">
    <source>
        <dbReference type="ARBA" id="ARBA00010550"/>
    </source>
</evidence>
<dbReference type="FunFam" id="1.20.58.760:FF:000003">
    <property type="entry name" value="AFG3-like AAA ATPase 2"/>
    <property type="match status" value="1"/>
</dbReference>
<evidence type="ECO:0000256" key="7">
    <source>
        <dbReference type="ARBA" id="ARBA00022692"/>
    </source>
</evidence>
<dbReference type="GO" id="GO:0034982">
    <property type="term" value="P:mitochondrial protein processing"/>
    <property type="evidence" value="ECO:0007669"/>
    <property type="project" value="TreeGrafter"/>
</dbReference>
<evidence type="ECO:0000259" key="17">
    <source>
        <dbReference type="Pfam" id="PF01434"/>
    </source>
</evidence>
<dbReference type="InterPro" id="IPR027417">
    <property type="entry name" value="P-loop_NTPase"/>
</dbReference>
<organism evidence="19 20">
    <name type="scientific">Parascaris univalens</name>
    <name type="common">Nematode worm</name>
    <dbReference type="NCBI Taxonomy" id="6257"/>
    <lineage>
        <taxon>Eukaryota</taxon>
        <taxon>Metazoa</taxon>
        <taxon>Ecdysozoa</taxon>
        <taxon>Nematoda</taxon>
        <taxon>Chromadorea</taxon>
        <taxon>Rhabditida</taxon>
        <taxon>Spirurina</taxon>
        <taxon>Ascaridomorpha</taxon>
        <taxon>Ascaridoidea</taxon>
        <taxon>Ascarididae</taxon>
        <taxon>Parascaris</taxon>
    </lineage>
</organism>
<feature type="domain" description="Peptidase M41" evidence="17">
    <location>
        <begin position="194"/>
        <end position="379"/>
    </location>
</feature>
<dbReference type="FunFam" id="1.10.8.60:FF:000019">
    <property type="entry name" value="AFG3-like AAA ATPase 2"/>
    <property type="match status" value="1"/>
</dbReference>
<dbReference type="Pfam" id="PF00004">
    <property type="entry name" value="AAA"/>
    <property type="match status" value="1"/>
</dbReference>
<keyword evidence="7" id="KW-0812">Transmembrane</keyword>
<dbReference type="GO" id="GO:0005524">
    <property type="term" value="F:ATP binding"/>
    <property type="evidence" value="ECO:0007669"/>
    <property type="project" value="UniProtKB-KW"/>
</dbReference>
<evidence type="ECO:0000256" key="2">
    <source>
        <dbReference type="ARBA" id="ARBA00004173"/>
    </source>
</evidence>
<name>A0A915ADX5_PARUN</name>
<evidence type="ECO:0000256" key="13">
    <source>
        <dbReference type="ARBA" id="ARBA00022989"/>
    </source>
</evidence>
<keyword evidence="12" id="KW-0067">ATP-binding</keyword>
<dbReference type="GO" id="GO:0016887">
    <property type="term" value="F:ATP hydrolysis activity"/>
    <property type="evidence" value="ECO:0007669"/>
    <property type="project" value="InterPro"/>
</dbReference>
<comment type="subcellular location">
    <subcellularLocation>
        <location evidence="3">Membrane</location>
    </subcellularLocation>
    <subcellularLocation>
        <location evidence="2">Mitochondrion</location>
    </subcellularLocation>
</comment>
<reference evidence="20" key="1">
    <citation type="submission" date="2022-11" db="UniProtKB">
        <authorList>
            <consortium name="WormBaseParasite"/>
        </authorList>
    </citation>
    <scope>IDENTIFICATION</scope>
</reference>
<dbReference type="Gene3D" id="3.40.50.300">
    <property type="entry name" value="P-loop containing nucleotide triphosphate hydrolases"/>
    <property type="match status" value="1"/>
</dbReference>
<keyword evidence="14" id="KW-0482">Metalloprotease</keyword>
<evidence type="ECO:0000256" key="6">
    <source>
        <dbReference type="ARBA" id="ARBA00022670"/>
    </source>
</evidence>
<dbReference type="InterPro" id="IPR037219">
    <property type="entry name" value="Peptidase_M41-like"/>
</dbReference>
<dbReference type="AlphaFoldDB" id="A0A915ADX5"/>
<evidence type="ECO:0000313" key="19">
    <source>
        <dbReference type="Proteomes" id="UP000887569"/>
    </source>
</evidence>
<keyword evidence="13" id="KW-1133">Transmembrane helix</keyword>
<evidence type="ECO:0000313" key="20">
    <source>
        <dbReference type="WBParaSite" id="PgR006_g020_t01"/>
    </source>
</evidence>
<keyword evidence="11" id="KW-0862">Zinc</keyword>
<dbReference type="PANTHER" id="PTHR43655:SF8">
    <property type="entry name" value="PARAPLEGIN"/>
    <property type="match status" value="1"/>
</dbReference>
<comment type="cofactor">
    <cofactor evidence="1">
        <name>Zn(2+)</name>
        <dbReference type="ChEBI" id="CHEBI:29105"/>
    </cofactor>
</comment>
<dbReference type="Gene3D" id="1.20.58.760">
    <property type="entry name" value="Peptidase M41"/>
    <property type="match status" value="1"/>
</dbReference>
<evidence type="ECO:0000256" key="12">
    <source>
        <dbReference type="ARBA" id="ARBA00022840"/>
    </source>
</evidence>
<dbReference type="PANTHER" id="PTHR43655">
    <property type="entry name" value="ATP-DEPENDENT PROTEASE"/>
    <property type="match status" value="1"/>
</dbReference>
<dbReference type="Proteomes" id="UP000887569">
    <property type="component" value="Unplaced"/>
</dbReference>